<evidence type="ECO:0000259" key="10">
    <source>
        <dbReference type="PROSITE" id="PS51282"/>
    </source>
</evidence>
<evidence type="ECO:0000259" key="9">
    <source>
        <dbReference type="PROSITE" id="PS50158"/>
    </source>
</evidence>
<feature type="region of interest" description="Disordered" evidence="7">
    <location>
        <begin position="809"/>
        <end position="831"/>
    </location>
</feature>
<dbReference type="STRING" id="13333.W1PT53"/>
<reference evidence="12" key="1">
    <citation type="journal article" date="2013" name="Science">
        <title>The Amborella genome and the evolution of flowering plants.</title>
        <authorList>
            <consortium name="Amborella Genome Project"/>
        </authorList>
    </citation>
    <scope>NUCLEOTIDE SEQUENCE [LARGE SCALE GENOMIC DNA]</scope>
</reference>
<protein>
    <recommendedName>
        <fullName evidence="13">RING-type domain-containing protein</fullName>
    </recommendedName>
</protein>
<keyword evidence="2" id="KW-0479">Metal-binding</keyword>
<keyword evidence="5" id="KW-0539">Nucleus</keyword>
<comment type="subcellular location">
    <subcellularLocation>
        <location evidence="1">Nucleus</location>
    </subcellularLocation>
</comment>
<dbReference type="GO" id="GO:0008270">
    <property type="term" value="F:zinc ion binding"/>
    <property type="evidence" value="ECO:0007669"/>
    <property type="project" value="UniProtKB-KW"/>
</dbReference>
<dbReference type="eggNOG" id="KOG0314">
    <property type="taxonomic scope" value="Eukaryota"/>
</dbReference>
<dbReference type="Gene3D" id="4.10.60.10">
    <property type="entry name" value="Zinc finger, CCHC-type"/>
    <property type="match status" value="1"/>
</dbReference>
<evidence type="ECO:0000256" key="5">
    <source>
        <dbReference type="ARBA" id="ARBA00023242"/>
    </source>
</evidence>
<evidence type="ECO:0000256" key="1">
    <source>
        <dbReference type="ARBA" id="ARBA00004123"/>
    </source>
</evidence>
<evidence type="ECO:0000313" key="11">
    <source>
        <dbReference type="EMBL" id="ERN11213.1"/>
    </source>
</evidence>
<gene>
    <name evidence="11" type="ORF">AMTR_s00024p00219730</name>
</gene>
<feature type="compositionally biased region" description="Basic and acidic residues" evidence="7">
    <location>
        <begin position="618"/>
        <end position="660"/>
    </location>
</feature>
<feature type="compositionally biased region" description="Basic and acidic residues" evidence="7">
    <location>
        <begin position="816"/>
        <end position="827"/>
    </location>
</feature>
<dbReference type="InterPro" id="IPR014891">
    <property type="entry name" value="DWNN_domain"/>
</dbReference>
<dbReference type="GO" id="GO:0006397">
    <property type="term" value="P:mRNA processing"/>
    <property type="evidence" value="ECO:0007669"/>
    <property type="project" value="InterPro"/>
</dbReference>
<feature type="domain" description="RING-type" evidence="8">
    <location>
        <begin position="238"/>
        <end position="277"/>
    </location>
</feature>
<evidence type="ECO:0000256" key="3">
    <source>
        <dbReference type="ARBA" id="ARBA00022771"/>
    </source>
</evidence>
<proteinExistence type="predicted"/>
<organism evidence="11 12">
    <name type="scientific">Amborella trichopoda</name>
    <dbReference type="NCBI Taxonomy" id="13333"/>
    <lineage>
        <taxon>Eukaryota</taxon>
        <taxon>Viridiplantae</taxon>
        <taxon>Streptophyta</taxon>
        <taxon>Embryophyta</taxon>
        <taxon>Tracheophyta</taxon>
        <taxon>Spermatophyta</taxon>
        <taxon>Magnoliopsida</taxon>
        <taxon>Amborellales</taxon>
        <taxon>Amborellaceae</taxon>
        <taxon>Amborella</taxon>
    </lineage>
</organism>
<dbReference type="PANTHER" id="PTHR15439:SF11">
    <property type="entry name" value="E3 UBIQUITIN LIGASE PQT3-LIKE ISOFORM X1"/>
    <property type="match status" value="1"/>
</dbReference>
<dbReference type="SUPFAM" id="SSF57850">
    <property type="entry name" value="RING/U-box"/>
    <property type="match status" value="1"/>
</dbReference>
<evidence type="ECO:0000259" key="8">
    <source>
        <dbReference type="PROSITE" id="PS50089"/>
    </source>
</evidence>
<feature type="region of interest" description="Disordered" evidence="7">
    <location>
        <begin position="609"/>
        <end position="787"/>
    </location>
</feature>
<evidence type="ECO:0000256" key="4">
    <source>
        <dbReference type="ARBA" id="ARBA00022833"/>
    </source>
</evidence>
<dbReference type="GO" id="GO:0061630">
    <property type="term" value="F:ubiquitin protein ligase activity"/>
    <property type="evidence" value="ECO:0000318"/>
    <property type="project" value="GO_Central"/>
</dbReference>
<evidence type="ECO:0000256" key="6">
    <source>
        <dbReference type="PROSITE-ProRule" id="PRU00047"/>
    </source>
</evidence>
<dbReference type="Gene3D" id="3.10.20.90">
    <property type="entry name" value="Phosphatidylinositol 3-kinase Catalytic Subunit, Chain A, domain 1"/>
    <property type="match status" value="1"/>
</dbReference>
<evidence type="ECO:0000256" key="2">
    <source>
        <dbReference type="ARBA" id="ARBA00022723"/>
    </source>
</evidence>
<dbReference type="Proteomes" id="UP000017836">
    <property type="component" value="Unassembled WGS sequence"/>
</dbReference>
<dbReference type="SMART" id="SM00184">
    <property type="entry name" value="RING"/>
    <property type="match status" value="1"/>
</dbReference>
<dbReference type="GO" id="GO:0003676">
    <property type="term" value="F:nucleic acid binding"/>
    <property type="evidence" value="ECO:0007669"/>
    <property type="project" value="InterPro"/>
</dbReference>
<dbReference type="InterPro" id="IPR017907">
    <property type="entry name" value="Znf_RING_CS"/>
</dbReference>
<dbReference type="CDD" id="cd16620">
    <property type="entry name" value="vRING-HC-C4C4_RBBP6"/>
    <property type="match status" value="1"/>
</dbReference>
<dbReference type="PANTHER" id="PTHR15439">
    <property type="entry name" value="RETINOBLASTOMA-BINDING PROTEIN 6"/>
    <property type="match status" value="1"/>
</dbReference>
<dbReference type="GO" id="GO:0016567">
    <property type="term" value="P:protein ubiquitination"/>
    <property type="evidence" value="ECO:0000318"/>
    <property type="project" value="GO_Central"/>
</dbReference>
<feature type="compositionally biased region" description="Basic residues" evidence="7">
    <location>
        <begin position="720"/>
        <end position="739"/>
    </location>
</feature>
<feature type="region of interest" description="Disordered" evidence="7">
    <location>
        <begin position="404"/>
        <end position="460"/>
    </location>
</feature>
<dbReference type="EMBL" id="KI392710">
    <property type="protein sequence ID" value="ERN11213.1"/>
    <property type="molecule type" value="Genomic_DNA"/>
</dbReference>
<accession>W1PT53</accession>
<dbReference type="HOGENOM" id="CLU_022295_0_0_1"/>
<dbReference type="PROSITE" id="PS51282">
    <property type="entry name" value="DWNN"/>
    <property type="match status" value="1"/>
</dbReference>
<dbReference type="PROSITE" id="PS50158">
    <property type="entry name" value="ZF_CCHC"/>
    <property type="match status" value="1"/>
</dbReference>
<feature type="region of interest" description="Disordered" evidence="7">
    <location>
        <begin position="192"/>
        <end position="212"/>
    </location>
</feature>
<dbReference type="Gene3D" id="3.30.40.10">
    <property type="entry name" value="Zinc/RING finger domain, C3HC4 (zinc finger)"/>
    <property type="match status" value="1"/>
</dbReference>
<dbReference type="SUPFAM" id="SSF57756">
    <property type="entry name" value="Retrovirus zinc finger-like domains"/>
    <property type="match status" value="1"/>
</dbReference>
<evidence type="ECO:0000313" key="12">
    <source>
        <dbReference type="Proteomes" id="UP000017836"/>
    </source>
</evidence>
<dbReference type="SMART" id="SM01180">
    <property type="entry name" value="DWNN"/>
    <property type="match status" value="1"/>
</dbReference>
<dbReference type="InterPro" id="IPR013083">
    <property type="entry name" value="Znf_RING/FYVE/PHD"/>
</dbReference>
<dbReference type="Pfam" id="PF08783">
    <property type="entry name" value="DWNN"/>
    <property type="match status" value="1"/>
</dbReference>
<dbReference type="GO" id="GO:0006511">
    <property type="term" value="P:ubiquitin-dependent protein catabolic process"/>
    <property type="evidence" value="ECO:0000318"/>
    <property type="project" value="GO_Central"/>
</dbReference>
<keyword evidence="12" id="KW-1185">Reference proteome</keyword>
<evidence type="ECO:0000256" key="7">
    <source>
        <dbReference type="SAM" id="MobiDB-lite"/>
    </source>
</evidence>
<dbReference type="Pfam" id="PF13923">
    <property type="entry name" value="zf-C3HC4_2"/>
    <property type="match status" value="1"/>
</dbReference>
<feature type="compositionally biased region" description="Basic and acidic residues" evidence="7">
    <location>
        <begin position="740"/>
        <end position="767"/>
    </location>
</feature>
<dbReference type="InterPro" id="IPR036875">
    <property type="entry name" value="Znf_CCHC_sf"/>
</dbReference>
<dbReference type="Gramene" id="ERN11213">
    <property type="protein sequence ID" value="ERN11213"/>
    <property type="gene ID" value="AMTR_s00024p00219730"/>
</dbReference>
<evidence type="ECO:0008006" key="13">
    <source>
        <dbReference type="Google" id="ProtNLM"/>
    </source>
</evidence>
<dbReference type="PROSITE" id="PS50089">
    <property type="entry name" value="ZF_RING_2"/>
    <property type="match status" value="1"/>
</dbReference>
<dbReference type="Pfam" id="PF00098">
    <property type="entry name" value="zf-CCHC"/>
    <property type="match status" value="1"/>
</dbReference>
<dbReference type="OMA" id="LSHDRWQ"/>
<name>W1PT53_AMBTC</name>
<feature type="region of interest" description="Disordered" evidence="7">
    <location>
        <begin position="134"/>
        <end position="174"/>
    </location>
</feature>
<dbReference type="PROSITE" id="PS00518">
    <property type="entry name" value="ZF_RING_1"/>
    <property type="match status" value="1"/>
</dbReference>
<keyword evidence="4" id="KW-0862">Zinc</keyword>
<dbReference type="GO" id="GO:0005634">
    <property type="term" value="C:nucleus"/>
    <property type="evidence" value="ECO:0000318"/>
    <property type="project" value="GO_Central"/>
</dbReference>
<keyword evidence="3 6" id="KW-0863">Zinc-finger</keyword>
<sequence length="873" mass="96682">MAVRFKFRSSLSYDSVQIDGPCITVRDLRVNIIEQKNLKLCQDFELEISDAITGKAYEDDDTPVLEGSSVIIKRVPTGKSNPVVLPCIDTVENQVIERFNFDASPGSPSFANMDADNFDDFGVDLYSAPVPSLLETDSDEVERNSTTKRNAANEVQRLSGSVSKHENIESNDPAETVSKGLLERHGEPACGFGGEAPASSQKAHSKEPLKTDKVEVLKDAGSSLPTMPNAELPSELRCTLCNAIFKGAVMIPCCQHSFCDKCIRSVLIEKAKCPQCSATKCKVDDLLPNLSLRQAIEHFLESQGLISGSDTALPKYAPDGESGIQAKEVSHVVSTLRREQHVPHSSSATGKGSNQITTEFASDIKVRNTGVGAGFAPHVHVDVGHSAPSSSQMVTKLVTKLKENEDRNGAACPPHVKSTSEGRNSAVDYEDSSKPSKLPQSPSHKEEASSTGKRKKKGWLGAIDGGKSFLASTKSKKGDRNCYMCGSPDHLVRDCPAASAPYPMLQTGDAMFPNGFSAYGHSTYWPGAAIPHVRPFTSLYGAPGAMPFDPSMVPVSPYAIPPYMPSIYTGMPVPCGFMRMGSLMPPMVAGADRPLSRVEFMELQGSERRRKLWNEQPQSRELHAQDDAVESSERRYSDAPRKSQDRKPHDVDRDSVRNYSEESDIQRPISKNHREKYFSSDDDGIFSPYKRPEKSRGNGKEHRSYRGSHSEKSNSEKSLSRRSREKHKHHKKGSSKKHREKEDYLKSSNHRRDTSDDRRRDVSDSERHYRKSGGHSSKVEAEPSFSGDRKRRWRVEYEVLNEEVAFQSSRHSKHKVKDEENPSEFDRGLQLGKVGGGHRTLNILLLRRLSLSLKKASKRPGNEIGPIYVGAWR</sequence>
<dbReference type="InterPro" id="IPR001878">
    <property type="entry name" value="Znf_CCHC"/>
</dbReference>
<dbReference type="SMART" id="SM00343">
    <property type="entry name" value="ZnF_C2HC"/>
    <property type="match status" value="1"/>
</dbReference>
<feature type="domain" description="DWNN" evidence="10">
    <location>
        <begin position="3"/>
        <end position="76"/>
    </location>
</feature>
<feature type="compositionally biased region" description="Basic and acidic residues" evidence="7">
    <location>
        <begin position="690"/>
        <end position="719"/>
    </location>
</feature>
<dbReference type="AlphaFoldDB" id="W1PT53"/>
<dbReference type="InterPro" id="IPR001841">
    <property type="entry name" value="Znf_RING"/>
</dbReference>
<dbReference type="InterPro" id="IPR033489">
    <property type="entry name" value="RBBP6"/>
</dbReference>
<feature type="domain" description="CCHC-type" evidence="9">
    <location>
        <begin position="482"/>
        <end position="496"/>
    </location>
</feature>